<dbReference type="STRING" id="1921803.NIES593_14600"/>
<dbReference type="AlphaFoldDB" id="A0A1U7HE87"/>
<evidence type="ECO:0000313" key="3">
    <source>
        <dbReference type="Proteomes" id="UP000186868"/>
    </source>
</evidence>
<dbReference type="Pfam" id="PF13672">
    <property type="entry name" value="PP2C_2"/>
    <property type="match status" value="1"/>
</dbReference>
<proteinExistence type="predicted"/>
<evidence type="ECO:0000313" key="2">
    <source>
        <dbReference type="EMBL" id="OKH21893.1"/>
    </source>
</evidence>
<evidence type="ECO:0000259" key="1">
    <source>
        <dbReference type="Pfam" id="PF13672"/>
    </source>
</evidence>
<protein>
    <recommendedName>
        <fullName evidence="1">PPM-type phosphatase domain-containing protein</fullName>
    </recommendedName>
</protein>
<dbReference type="InterPro" id="IPR036457">
    <property type="entry name" value="PPM-type-like_dom_sf"/>
</dbReference>
<dbReference type="InterPro" id="IPR001932">
    <property type="entry name" value="PPM-type_phosphatase-like_dom"/>
</dbReference>
<dbReference type="Proteomes" id="UP000186868">
    <property type="component" value="Unassembled WGS sequence"/>
</dbReference>
<comment type="caution">
    <text evidence="2">The sequence shown here is derived from an EMBL/GenBank/DDBJ whole genome shotgun (WGS) entry which is preliminary data.</text>
</comment>
<dbReference type="SUPFAM" id="SSF81606">
    <property type="entry name" value="PP2C-like"/>
    <property type="match status" value="1"/>
</dbReference>
<reference evidence="2 3" key="1">
    <citation type="submission" date="2016-11" db="EMBL/GenBank/DDBJ databases">
        <title>Draft Genome Sequences of Nine Cyanobacterial Strains from Diverse Habitats.</title>
        <authorList>
            <person name="Zhu T."/>
            <person name="Hou S."/>
            <person name="Lu X."/>
            <person name="Hess W.R."/>
        </authorList>
    </citation>
    <scope>NUCLEOTIDE SEQUENCE [LARGE SCALE GENOMIC DNA]</scope>
    <source>
        <strain evidence="2 3">NIES-593</strain>
    </source>
</reference>
<keyword evidence="3" id="KW-1185">Reference proteome</keyword>
<accession>A0A1U7HE87</accession>
<dbReference type="RefSeq" id="WP_073600278.1">
    <property type="nucleotide sequence ID" value="NZ_MRCB01000017.1"/>
</dbReference>
<feature type="domain" description="PPM-type phosphatase" evidence="1">
    <location>
        <begin position="18"/>
        <end position="219"/>
    </location>
</feature>
<dbReference type="EMBL" id="MRCB01000017">
    <property type="protein sequence ID" value="OKH21893.1"/>
    <property type="molecule type" value="Genomic_DNA"/>
</dbReference>
<name>A0A1U7HE87_9CYAN</name>
<sequence>MSHEILAFSLPKIGEAEKTNQDRFETSPDGSLIALSDGAGSSLYPSQWAEILVKSFCQSQDDPIEQIQQSYQEWLKPAQEQWRQYYLAKLKSPNRAWWQGGSQIKNRGSATFIGLRLQKSKASGGGKWQAVAVGDSCLFKLDRNGDNLLAFPLKSSQSFKRTTQCFESLPEYSSFPPQFEEGSYENGDIFLLATDAFSQWLLTDYEERGEAWKKCFELKEQNDFIRAIAQLRQKNLIKNDDTTMALIKILEEVRQEIDIWQDIATLEPSAESD</sequence>
<dbReference type="OrthoDB" id="5380902at2"/>
<dbReference type="Gene3D" id="3.60.40.10">
    <property type="entry name" value="PPM-type phosphatase domain"/>
    <property type="match status" value="1"/>
</dbReference>
<organism evidence="2 3">
    <name type="scientific">Hydrococcus rivularis NIES-593</name>
    <dbReference type="NCBI Taxonomy" id="1921803"/>
    <lineage>
        <taxon>Bacteria</taxon>
        <taxon>Bacillati</taxon>
        <taxon>Cyanobacteriota</taxon>
        <taxon>Cyanophyceae</taxon>
        <taxon>Pleurocapsales</taxon>
        <taxon>Hydrococcaceae</taxon>
        <taxon>Hydrococcus</taxon>
    </lineage>
</organism>
<gene>
    <name evidence="2" type="ORF">NIES593_14600</name>
</gene>